<keyword evidence="4" id="KW-1133">Transmembrane helix</keyword>
<protein>
    <recommendedName>
        <fullName evidence="5">HECT domain-containing protein</fullName>
    </recommendedName>
</protein>
<dbReference type="SUPFAM" id="SSF56204">
    <property type="entry name" value="Hect, E3 ligase catalytic domain"/>
    <property type="match status" value="1"/>
</dbReference>
<dbReference type="Ensembl" id="ENSPKIT00000001850.1">
    <property type="protein sequence ID" value="ENSPKIP00000021221.1"/>
    <property type="gene ID" value="ENSPKIG00000005711.1"/>
</dbReference>
<keyword evidence="7" id="KW-1185">Reference proteome</keyword>
<accession>A0A3B3RU18</accession>
<dbReference type="InterPro" id="IPR000569">
    <property type="entry name" value="HECT_dom"/>
</dbReference>
<dbReference type="GO" id="GO:0004842">
    <property type="term" value="F:ubiquitin-protein transferase activity"/>
    <property type="evidence" value="ECO:0007669"/>
    <property type="project" value="InterPro"/>
</dbReference>
<evidence type="ECO:0000313" key="6">
    <source>
        <dbReference type="Ensembl" id="ENSPKIP00000021221.1"/>
    </source>
</evidence>
<dbReference type="PROSITE" id="PS50237">
    <property type="entry name" value="HECT"/>
    <property type="match status" value="1"/>
</dbReference>
<keyword evidence="4" id="KW-0812">Transmembrane</keyword>
<evidence type="ECO:0000256" key="2">
    <source>
        <dbReference type="ARBA" id="ARBA00022786"/>
    </source>
</evidence>
<dbReference type="Proteomes" id="UP000261540">
    <property type="component" value="Unplaced"/>
</dbReference>
<feature type="active site" description="Glycyl thioester intermediate" evidence="3">
    <location>
        <position position="131"/>
    </location>
</feature>
<feature type="transmembrane region" description="Helical" evidence="4">
    <location>
        <begin position="6"/>
        <end position="29"/>
    </location>
</feature>
<organism evidence="6 7">
    <name type="scientific">Paramormyrops kingsleyae</name>
    <dbReference type="NCBI Taxonomy" id="1676925"/>
    <lineage>
        <taxon>Eukaryota</taxon>
        <taxon>Metazoa</taxon>
        <taxon>Chordata</taxon>
        <taxon>Craniata</taxon>
        <taxon>Vertebrata</taxon>
        <taxon>Euteleostomi</taxon>
        <taxon>Actinopterygii</taxon>
        <taxon>Neopterygii</taxon>
        <taxon>Teleostei</taxon>
        <taxon>Osteoglossocephala</taxon>
        <taxon>Osteoglossomorpha</taxon>
        <taxon>Osteoglossiformes</taxon>
        <taxon>Mormyridae</taxon>
        <taxon>Paramormyrops</taxon>
    </lineage>
</organism>
<evidence type="ECO:0000313" key="7">
    <source>
        <dbReference type="Proteomes" id="UP000261540"/>
    </source>
</evidence>
<dbReference type="STRING" id="1676925.ENSPKIP00000021221"/>
<sequence length="163" mass="18581">MSVCHLIFNISVSIFCFPFICPFLCMYLWTRVCFKTLGLLDQLQRYPSIFHEMFVCEEKPLQAKDLNSLFTVDFSRLGNWLIDIEAGPITLETVLEFISGASAVPPLGFPHQPQIKFLHEDSKIFPEANTCLLVLHLPIHSSYDTFKKYMTEGILQAPTFGVA</sequence>
<evidence type="ECO:0000259" key="5">
    <source>
        <dbReference type="PROSITE" id="PS50237"/>
    </source>
</evidence>
<feature type="domain" description="HECT" evidence="5">
    <location>
        <begin position="94"/>
        <end position="163"/>
    </location>
</feature>
<dbReference type="Gene3D" id="3.30.2410.10">
    <property type="entry name" value="Hect, E3 ligase catalytic domain"/>
    <property type="match status" value="1"/>
</dbReference>
<dbReference type="GeneTree" id="ENSGT00950000182865"/>
<dbReference type="Pfam" id="PF00632">
    <property type="entry name" value="HECT"/>
    <property type="match status" value="1"/>
</dbReference>
<keyword evidence="4" id="KW-0472">Membrane</keyword>
<evidence type="ECO:0000256" key="1">
    <source>
        <dbReference type="ARBA" id="ARBA00022679"/>
    </source>
</evidence>
<name>A0A3B3RU18_9TELE</name>
<evidence type="ECO:0000256" key="3">
    <source>
        <dbReference type="PROSITE-ProRule" id="PRU00104"/>
    </source>
</evidence>
<dbReference type="AlphaFoldDB" id="A0A3B3RU18"/>
<keyword evidence="1" id="KW-0808">Transferase</keyword>
<proteinExistence type="predicted"/>
<reference evidence="6" key="2">
    <citation type="submission" date="2025-09" db="UniProtKB">
        <authorList>
            <consortium name="Ensembl"/>
        </authorList>
    </citation>
    <scope>IDENTIFICATION</scope>
</reference>
<reference evidence="6" key="1">
    <citation type="submission" date="2025-08" db="UniProtKB">
        <authorList>
            <consortium name="Ensembl"/>
        </authorList>
    </citation>
    <scope>IDENTIFICATION</scope>
</reference>
<keyword evidence="2 3" id="KW-0833">Ubl conjugation pathway</keyword>
<evidence type="ECO:0000256" key="4">
    <source>
        <dbReference type="SAM" id="Phobius"/>
    </source>
</evidence>
<dbReference type="InterPro" id="IPR035983">
    <property type="entry name" value="Hect_E3_ubiquitin_ligase"/>
</dbReference>